<name>A0A8S1PEC8_9CILI</name>
<feature type="transmembrane region" description="Helical" evidence="1">
    <location>
        <begin position="21"/>
        <end position="45"/>
    </location>
</feature>
<dbReference type="Proteomes" id="UP000692954">
    <property type="component" value="Unassembled WGS sequence"/>
</dbReference>
<keyword evidence="1" id="KW-0472">Membrane</keyword>
<evidence type="ECO:0000256" key="1">
    <source>
        <dbReference type="SAM" id="Phobius"/>
    </source>
</evidence>
<keyword evidence="3" id="KW-1185">Reference proteome</keyword>
<gene>
    <name evidence="2" type="ORF">PSON_ATCC_30995.1.T0760018</name>
</gene>
<keyword evidence="1" id="KW-1133">Transmembrane helix</keyword>
<keyword evidence="1" id="KW-0812">Transmembrane</keyword>
<sequence length="57" mass="6762">MISNQKTFNQKISQDLVLKQFTLDLVVIIYSNLYTYILFYIKYIIQSRILLDVPSTT</sequence>
<evidence type="ECO:0000313" key="2">
    <source>
        <dbReference type="EMBL" id="CAD8101506.1"/>
    </source>
</evidence>
<dbReference type="EMBL" id="CAJJDN010000076">
    <property type="protein sequence ID" value="CAD8101506.1"/>
    <property type="molecule type" value="Genomic_DNA"/>
</dbReference>
<protein>
    <recommendedName>
        <fullName evidence="4">Transmembrane protein</fullName>
    </recommendedName>
</protein>
<dbReference type="AlphaFoldDB" id="A0A8S1PEC8"/>
<comment type="caution">
    <text evidence="2">The sequence shown here is derived from an EMBL/GenBank/DDBJ whole genome shotgun (WGS) entry which is preliminary data.</text>
</comment>
<reference evidence="2" key="1">
    <citation type="submission" date="2021-01" db="EMBL/GenBank/DDBJ databases">
        <authorList>
            <consortium name="Genoscope - CEA"/>
            <person name="William W."/>
        </authorList>
    </citation>
    <scope>NUCLEOTIDE SEQUENCE</scope>
</reference>
<accession>A0A8S1PEC8</accession>
<organism evidence="2 3">
    <name type="scientific">Paramecium sonneborni</name>
    <dbReference type="NCBI Taxonomy" id="65129"/>
    <lineage>
        <taxon>Eukaryota</taxon>
        <taxon>Sar</taxon>
        <taxon>Alveolata</taxon>
        <taxon>Ciliophora</taxon>
        <taxon>Intramacronucleata</taxon>
        <taxon>Oligohymenophorea</taxon>
        <taxon>Peniculida</taxon>
        <taxon>Parameciidae</taxon>
        <taxon>Paramecium</taxon>
    </lineage>
</organism>
<proteinExistence type="predicted"/>
<evidence type="ECO:0000313" key="3">
    <source>
        <dbReference type="Proteomes" id="UP000692954"/>
    </source>
</evidence>
<evidence type="ECO:0008006" key="4">
    <source>
        <dbReference type="Google" id="ProtNLM"/>
    </source>
</evidence>